<feature type="compositionally biased region" description="Low complexity" evidence="8">
    <location>
        <begin position="691"/>
        <end position="709"/>
    </location>
</feature>
<feature type="region of interest" description="Disordered" evidence="8">
    <location>
        <begin position="821"/>
        <end position="858"/>
    </location>
</feature>
<feature type="compositionally biased region" description="Low complexity" evidence="8">
    <location>
        <begin position="752"/>
        <end position="764"/>
    </location>
</feature>
<evidence type="ECO:0000313" key="10">
    <source>
        <dbReference type="EMBL" id="EJT99810.1"/>
    </source>
</evidence>
<dbReference type="InterPro" id="IPR007219">
    <property type="entry name" value="XnlR_reg_dom"/>
</dbReference>
<evidence type="ECO:0000256" key="2">
    <source>
        <dbReference type="ARBA" id="ARBA00022723"/>
    </source>
</evidence>
<organism evidence="10 11">
    <name type="scientific">Dacryopinax primogenitus (strain DJM 731)</name>
    <name type="common">Brown rot fungus</name>
    <dbReference type="NCBI Taxonomy" id="1858805"/>
    <lineage>
        <taxon>Eukaryota</taxon>
        <taxon>Fungi</taxon>
        <taxon>Dikarya</taxon>
        <taxon>Basidiomycota</taxon>
        <taxon>Agaricomycotina</taxon>
        <taxon>Dacrymycetes</taxon>
        <taxon>Dacrymycetales</taxon>
        <taxon>Dacrymycetaceae</taxon>
        <taxon>Dacryopinax</taxon>
    </lineage>
</organism>
<dbReference type="SMART" id="SM00906">
    <property type="entry name" value="Fungal_trans"/>
    <property type="match status" value="1"/>
</dbReference>
<dbReference type="InterPro" id="IPR001138">
    <property type="entry name" value="Zn2Cys6_DnaBD"/>
</dbReference>
<keyword evidence="11" id="KW-1185">Reference proteome</keyword>
<dbReference type="InterPro" id="IPR051615">
    <property type="entry name" value="Transcr_Regulatory_Elem"/>
</dbReference>
<keyword evidence="3" id="KW-0862">Zinc</keyword>
<evidence type="ECO:0000313" key="11">
    <source>
        <dbReference type="Proteomes" id="UP000030653"/>
    </source>
</evidence>
<evidence type="ECO:0000256" key="7">
    <source>
        <dbReference type="ARBA" id="ARBA00023242"/>
    </source>
</evidence>
<evidence type="ECO:0000256" key="4">
    <source>
        <dbReference type="ARBA" id="ARBA00023015"/>
    </source>
</evidence>
<dbReference type="Gene3D" id="4.10.240.10">
    <property type="entry name" value="Zn(2)-C6 fungal-type DNA-binding domain"/>
    <property type="match status" value="1"/>
</dbReference>
<keyword evidence="5" id="KW-0238">DNA-binding</keyword>
<proteinExistence type="predicted"/>
<evidence type="ECO:0000256" key="3">
    <source>
        <dbReference type="ARBA" id="ARBA00022833"/>
    </source>
</evidence>
<feature type="region of interest" description="Disordered" evidence="8">
    <location>
        <begin position="872"/>
        <end position="923"/>
    </location>
</feature>
<comment type="subcellular location">
    <subcellularLocation>
        <location evidence="1">Nucleus</location>
    </subcellularLocation>
</comment>
<dbReference type="Proteomes" id="UP000030653">
    <property type="component" value="Unassembled WGS sequence"/>
</dbReference>
<dbReference type="HOGENOM" id="CLU_295434_0_0_1"/>
<dbReference type="STRING" id="1858805.M5FRL6"/>
<dbReference type="Pfam" id="PF04082">
    <property type="entry name" value="Fungal_trans"/>
    <property type="match status" value="1"/>
</dbReference>
<dbReference type="RefSeq" id="XP_040626708.1">
    <property type="nucleotide sequence ID" value="XM_040770387.1"/>
</dbReference>
<feature type="compositionally biased region" description="Low complexity" evidence="8">
    <location>
        <begin position="723"/>
        <end position="739"/>
    </location>
</feature>
<dbReference type="GO" id="GO:0003677">
    <property type="term" value="F:DNA binding"/>
    <property type="evidence" value="ECO:0007669"/>
    <property type="project" value="UniProtKB-KW"/>
</dbReference>
<evidence type="ECO:0000259" key="9">
    <source>
        <dbReference type="PROSITE" id="PS50048"/>
    </source>
</evidence>
<name>M5FRL6_DACPD</name>
<dbReference type="OrthoDB" id="2154091at2759"/>
<feature type="region of interest" description="Disordered" evidence="8">
    <location>
        <begin position="691"/>
        <end position="803"/>
    </location>
</feature>
<keyword evidence="7" id="KW-0539">Nucleus</keyword>
<evidence type="ECO:0000256" key="1">
    <source>
        <dbReference type="ARBA" id="ARBA00004123"/>
    </source>
</evidence>
<feature type="compositionally biased region" description="Gly residues" evidence="8">
    <location>
        <begin position="822"/>
        <end position="844"/>
    </location>
</feature>
<feature type="region of interest" description="Disordered" evidence="8">
    <location>
        <begin position="227"/>
        <end position="250"/>
    </location>
</feature>
<feature type="region of interest" description="Disordered" evidence="8">
    <location>
        <begin position="1005"/>
        <end position="1024"/>
    </location>
</feature>
<dbReference type="InterPro" id="IPR036864">
    <property type="entry name" value="Zn2-C6_fun-type_DNA-bd_sf"/>
</dbReference>
<accession>M5FRL6</accession>
<dbReference type="PANTHER" id="PTHR31313:SF81">
    <property type="entry name" value="TY1 ENHANCER ACTIVATOR"/>
    <property type="match status" value="1"/>
</dbReference>
<feature type="compositionally biased region" description="Gly residues" evidence="8">
    <location>
        <begin position="779"/>
        <end position="801"/>
    </location>
</feature>
<sequence length="1024" mass="110207">MASSVASHSRQISQTSFTTTSSTGQYDDYLTVPQQYDYASESSYGYSSPGDSPSPAADNSPDQPFLEGAVSVRRSLSASSAQTGRRARHVSQACDTCKLKKTKCDGGNPCTWCEKNNWKCTTTSKDNRKTPSKAYVQSLEREAANLKHRAEASARLAEGLKQKNIALEEKLRNAGLWDGLGTEGKLTIMIPPATAAPRQEGEDAELLGMGEKLVRDRSGSLTAYAGPSPLAHLATSPPPGMPSPPLPDPQQPKLGWSSITLSPEIQVQATRNFFSLSGTEYLPLAAQTLHMLEWGLSPSSPGVGVQGPLTPAYYNSFMANALLFLPPHTVLPSAKHQFAAASQHPPIFQHQSLGNVLSLGLLAQFSAQEGEYDLGWQYAGMASRMMQSLGLHLDFDRKEKDFAWASLSTQEKQLRNIVYWIVYIQDKLWYLWVGRTTAVQDNPRIPLPEVEGENNEPMLVFRALCQLMRTAGCIMPDVYGPDLSTVAIDAHRLALDAWLNRLPDLLKPTPKAMDTASISLRQLHMTYHWLRVLLDRPYYKPITHQLAQETGVGRTDASLRQIMVLLGPWDSKVQVNKSLQAAAAPGAAVPAPLPLTPLLAQIVLTTGITWLHSAVSFHKFSPKRKAEGVEKARVCLRVLHEAGQRAFGGMLRRLMRRYFSSVEISDREGLGIHLRPVPGLLPPGGITVPVLPQVQMSPPEESFPTSSTPGQTLFTQEPGSFDPSPSSTSLPSLPAHTLSFPPDLLSPPQYSPSPNSASPIPSGSVLHTPLSGYAQLQGQGQGMGQGQGLGMGQGQGQGLGWTGDANSRMMRFMHEYMSGSLSGHGSGAPGGAGAGGGPGVGEEAGAGEEGEGMGMGMGGMNPYVPEWVQQQQLQHANANAHAHAHANANAQGQQAQGQGQQAQGQAQGQTQGQGQEQQSGQEGEPINYSVFQEPEDYSMDGITPEHMGIGMNMPMGLGPGMSGMDLGMGMGVGMEGIGGMDMLDPASAEFRQHYGQKTIVPDRLDRLDRLDRPQRGRSPWDLSA</sequence>
<feature type="domain" description="Zn(2)-C6 fungal-type" evidence="9">
    <location>
        <begin position="93"/>
        <end position="122"/>
    </location>
</feature>
<dbReference type="GO" id="GO:0000981">
    <property type="term" value="F:DNA-binding transcription factor activity, RNA polymerase II-specific"/>
    <property type="evidence" value="ECO:0007669"/>
    <property type="project" value="InterPro"/>
</dbReference>
<dbReference type="GO" id="GO:0008270">
    <property type="term" value="F:zinc ion binding"/>
    <property type="evidence" value="ECO:0007669"/>
    <property type="project" value="InterPro"/>
</dbReference>
<dbReference type="PANTHER" id="PTHR31313">
    <property type="entry name" value="TY1 ENHANCER ACTIVATOR"/>
    <property type="match status" value="1"/>
</dbReference>
<reference evidence="10 11" key="1">
    <citation type="journal article" date="2012" name="Science">
        <title>The Paleozoic origin of enzymatic lignin decomposition reconstructed from 31 fungal genomes.</title>
        <authorList>
            <person name="Floudas D."/>
            <person name="Binder M."/>
            <person name="Riley R."/>
            <person name="Barry K."/>
            <person name="Blanchette R.A."/>
            <person name="Henrissat B."/>
            <person name="Martinez A.T."/>
            <person name="Otillar R."/>
            <person name="Spatafora J.W."/>
            <person name="Yadav J.S."/>
            <person name="Aerts A."/>
            <person name="Benoit I."/>
            <person name="Boyd A."/>
            <person name="Carlson A."/>
            <person name="Copeland A."/>
            <person name="Coutinho P.M."/>
            <person name="de Vries R.P."/>
            <person name="Ferreira P."/>
            <person name="Findley K."/>
            <person name="Foster B."/>
            <person name="Gaskell J."/>
            <person name="Glotzer D."/>
            <person name="Gorecki P."/>
            <person name="Heitman J."/>
            <person name="Hesse C."/>
            <person name="Hori C."/>
            <person name="Igarashi K."/>
            <person name="Jurgens J.A."/>
            <person name="Kallen N."/>
            <person name="Kersten P."/>
            <person name="Kohler A."/>
            <person name="Kuees U."/>
            <person name="Kumar T.K.A."/>
            <person name="Kuo A."/>
            <person name="LaButti K."/>
            <person name="Larrondo L.F."/>
            <person name="Lindquist E."/>
            <person name="Ling A."/>
            <person name="Lombard V."/>
            <person name="Lucas S."/>
            <person name="Lundell T."/>
            <person name="Martin R."/>
            <person name="McLaughlin D.J."/>
            <person name="Morgenstern I."/>
            <person name="Morin E."/>
            <person name="Murat C."/>
            <person name="Nagy L.G."/>
            <person name="Nolan M."/>
            <person name="Ohm R.A."/>
            <person name="Patyshakuliyeva A."/>
            <person name="Rokas A."/>
            <person name="Ruiz-Duenas F.J."/>
            <person name="Sabat G."/>
            <person name="Salamov A."/>
            <person name="Samejima M."/>
            <person name="Schmutz J."/>
            <person name="Slot J.C."/>
            <person name="St John F."/>
            <person name="Stenlid J."/>
            <person name="Sun H."/>
            <person name="Sun S."/>
            <person name="Syed K."/>
            <person name="Tsang A."/>
            <person name="Wiebenga A."/>
            <person name="Young D."/>
            <person name="Pisabarro A."/>
            <person name="Eastwood D.C."/>
            <person name="Martin F."/>
            <person name="Cullen D."/>
            <person name="Grigoriev I.V."/>
            <person name="Hibbett D.S."/>
        </authorList>
    </citation>
    <scope>NUCLEOTIDE SEQUENCE [LARGE SCALE GENOMIC DNA]</scope>
    <source>
        <strain evidence="10 11">DJM-731 SS1</strain>
    </source>
</reference>
<dbReference type="GO" id="GO:0005634">
    <property type="term" value="C:nucleus"/>
    <property type="evidence" value="ECO:0007669"/>
    <property type="project" value="UniProtKB-SubCell"/>
</dbReference>
<evidence type="ECO:0000256" key="5">
    <source>
        <dbReference type="ARBA" id="ARBA00023125"/>
    </source>
</evidence>
<feature type="compositionally biased region" description="Pro residues" evidence="8">
    <location>
        <begin position="236"/>
        <end position="250"/>
    </location>
</feature>
<feature type="compositionally biased region" description="Low complexity" evidence="8">
    <location>
        <begin position="872"/>
        <end position="921"/>
    </location>
</feature>
<protein>
    <recommendedName>
        <fullName evidence="9">Zn(2)-C6 fungal-type domain-containing protein</fullName>
    </recommendedName>
</protein>
<dbReference type="GO" id="GO:0006351">
    <property type="term" value="P:DNA-templated transcription"/>
    <property type="evidence" value="ECO:0007669"/>
    <property type="project" value="InterPro"/>
</dbReference>
<feature type="compositionally biased region" description="Low complexity" evidence="8">
    <location>
        <begin position="40"/>
        <end position="62"/>
    </location>
</feature>
<feature type="compositionally biased region" description="Basic and acidic residues" evidence="8">
    <location>
        <begin position="1005"/>
        <end position="1014"/>
    </location>
</feature>
<dbReference type="PROSITE" id="PS00463">
    <property type="entry name" value="ZN2_CY6_FUNGAL_1"/>
    <property type="match status" value="1"/>
</dbReference>
<gene>
    <name evidence="10" type="ORF">DACRYDRAFT_117464</name>
</gene>
<dbReference type="PROSITE" id="PS50048">
    <property type="entry name" value="ZN2_CY6_FUNGAL_2"/>
    <property type="match status" value="1"/>
</dbReference>
<keyword evidence="4" id="KW-0805">Transcription regulation</keyword>
<dbReference type="AlphaFoldDB" id="M5FRL6"/>
<dbReference type="CDD" id="cd00067">
    <property type="entry name" value="GAL4"/>
    <property type="match status" value="1"/>
</dbReference>
<evidence type="ECO:0000256" key="8">
    <source>
        <dbReference type="SAM" id="MobiDB-lite"/>
    </source>
</evidence>
<keyword evidence="2" id="KW-0479">Metal-binding</keyword>
<dbReference type="SMART" id="SM00066">
    <property type="entry name" value="GAL4"/>
    <property type="match status" value="1"/>
</dbReference>
<keyword evidence="6" id="KW-0804">Transcription</keyword>
<feature type="region of interest" description="Disordered" evidence="8">
    <location>
        <begin position="40"/>
        <end position="65"/>
    </location>
</feature>
<dbReference type="SUPFAM" id="SSF57701">
    <property type="entry name" value="Zn2/Cys6 DNA-binding domain"/>
    <property type="match status" value="1"/>
</dbReference>
<feature type="compositionally biased region" description="Low complexity" evidence="8">
    <location>
        <begin position="9"/>
        <end position="25"/>
    </location>
</feature>
<dbReference type="CDD" id="cd12148">
    <property type="entry name" value="fungal_TF_MHR"/>
    <property type="match status" value="1"/>
</dbReference>
<dbReference type="Pfam" id="PF00172">
    <property type="entry name" value="Zn_clus"/>
    <property type="match status" value="1"/>
</dbReference>
<evidence type="ECO:0000256" key="6">
    <source>
        <dbReference type="ARBA" id="ARBA00023163"/>
    </source>
</evidence>
<dbReference type="EMBL" id="JH795868">
    <property type="protein sequence ID" value="EJT99810.1"/>
    <property type="molecule type" value="Genomic_DNA"/>
</dbReference>
<feature type="region of interest" description="Disordered" evidence="8">
    <location>
        <begin position="1"/>
        <end position="27"/>
    </location>
</feature>
<dbReference type="GeneID" id="63685449"/>